<dbReference type="EMBL" id="CAFBQE010000050">
    <property type="protein sequence ID" value="CAB5049729.1"/>
    <property type="molecule type" value="Genomic_DNA"/>
</dbReference>
<evidence type="ECO:0000313" key="3">
    <source>
        <dbReference type="EMBL" id="CAB5049729.1"/>
    </source>
</evidence>
<accession>A0A6J7T7J6</accession>
<proteinExistence type="predicted"/>
<dbReference type="AlphaFoldDB" id="A0A6J7T7J6"/>
<dbReference type="EMBL" id="CAEZWP010000079">
    <property type="protein sequence ID" value="CAB4666783.1"/>
    <property type="molecule type" value="Genomic_DNA"/>
</dbReference>
<reference evidence="3" key="1">
    <citation type="submission" date="2020-05" db="EMBL/GenBank/DDBJ databases">
        <authorList>
            <person name="Chiriac C."/>
            <person name="Salcher M."/>
            <person name="Ghai R."/>
            <person name="Kavagutti S V."/>
        </authorList>
    </citation>
    <scope>NUCLEOTIDE SEQUENCE</scope>
</reference>
<dbReference type="EMBL" id="CAFBQB010000097">
    <property type="protein sequence ID" value="CAB5043006.1"/>
    <property type="molecule type" value="Genomic_DNA"/>
</dbReference>
<gene>
    <name evidence="1" type="ORF">UFOPK2265_01127</name>
    <name evidence="2" type="ORF">UFOPK4248_00753</name>
    <name evidence="3" type="ORF">UFOPK4284_00800</name>
</gene>
<protein>
    <submittedName>
        <fullName evidence="3">Unannotated protein</fullName>
    </submittedName>
</protein>
<name>A0A6J7T7J6_9ZZZZ</name>
<evidence type="ECO:0000313" key="2">
    <source>
        <dbReference type="EMBL" id="CAB5043006.1"/>
    </source>
</evidence>
<organism evidence="3">
    <name type="scientific">freshwater metagenome</name>
    <dbReference type="NCBI Taxonomy" id="449393"/>
    <lineage>
        <taxon>unclassified sequences</taxon>
        <taxon>metagenomes</taxon>
        <taxon>ecological metagenomes</taxon>
    </lineage>
</organism>
<evidence type="ECO:0000313" key="1">
    <source>
        <dbReference type="EMBL" id="CAB4666783.1"/>
    </source>
</evidence>
<sequence>MKYSVSIAAEGDRVIFLEEVVELADAVAPFSGIATGAATQSYGAQILVEAENLDSAIDKAMEIFSKAVVTAKLPIWPITRAEAMSEDDDWDDFDQ</sequence>